<sequence length="79" mass="8366">MRAQADAALHEAGQVHRVRLSAQREAEENLAPDGRAGDGDPAVVGQFAGQHAADHGERDAAGDQVDHRFVGRIFLGVGR</sequence>
<feature type="region of interest" description="Disordered" evidence="1">
    <location>
        <begin position="23"/>
        <end position="63"/>
    </location>
</feature>
<organism evidence="2">
    <name type="scientific">bioreactor metagenome</name>
    <dbReference type="NCBI Taxonomy" id="1076179"/>
    <lineage>
        <taxon>unclassified sequences</taxon>
        <taxon>metagenomes</taxon>
        <taxon>ecological metagenomes</taxon>
    </lineage>
</organism>
<evidence type="ECO:0000313" key="2">
    <source>
        <dbReference type="EMBL" id="MPN52111.1"/>
    </source>
</evidence>
<name>A0A645ILE5_9ZZZZ</name>
<feature type="compositionally biased region" description="Basic and acidic residues" evidence="1">
    <location>
        <begin position="52"/>
        <end position="63"/>
    </location>
</feature>
<proteinExistence type="predicted"/>
<comment type="caution">
    <text evidence="2">The sequence shown here is derived from an EMBL/GenBank/DDBJ whole genome shotgun (WGS) entry which is preliminary data.</text>
</comment>
<dbReference type="AlphaFoldDB" id="A0A645ILE5"/>
<accession>A0A645ILE5</accession>
<protein>
    <submittedName>
        <fullName evidence="2">Uncharacterized protein</fullName>
    </submittedName>
</protein>
<dbReference type="EMBL" id="VSSQ01117894">
    <property type="protein sequence ID" value="MPN52111.1"/>
    <property type="molecule type" value="Genomic_DNA"/>
</dbReference>
<evidence type="ECO:0000256" key="1">
    <source>
        <dbReference type="SAM" id="MobiDB-lite"/>
    </source>
</evidence>
<reference evidence="2" key="1">
    <citation type="submission" date="2019-08" db="EMBL/GenBank/DDBJ databases">
        <authorList>
            <person name="Kucharzyk K."/>
            <person name="Murdoch R.W."/>
            <person name="Higgins S."/>
            <person name="Loffler F."/>
        </authorList>
    </citation>
    <scope>NUCLEOTIDE SEQUENCE</scope>
</reference>
<gene>
    <name evidence="2" type="ORF">SDC9_199765</name>
</gene>